<organism evidence="1 2">
    <name type="scientific">Paraburkholderia youngii</name>
    <dbReference type="NCBI Taxonomy" id="2782701"/>
    <lineage>
        <taxon>Bacteria</taxon>
        <taxon>Pseudomonadati</taxon>
        <taxon>Pseudomonadota</taxon>
        <taxon>Betaproteobacteria</taxon>
        <taxon>Burkholderiales</taxon>
        <taxon>Burkholderiaceae</taxon>
        <taxon>Paraburkholderia</taxon>
    </lineage>
</organism>
<dbReference type="AlphaFoldDB" id="A0A7W8LDU6"/>
<comment type="caution">
    <text evidence="1">The sequence shown here is derived from an EMBL/GenBank/DDBJ whole genome shotgun (WGS) entry which is preliminary data.</text>
</comment>
<dbReference type="EMBL" id="JACHDE010000023">
    <property type="protein sequence ID" value="MBB5404853.1"/>
    <property type="molecule type" value="Genomic_DNA"/>
</dbReference>
<reference evidence="1 2" key="1">
    <citation type="submission" date="2020-08" db="EMBL/GenBank/DDBJ databases">
        <title>Genomic Encyclopedia of Type Strains, Phase IV (KMG-V): Genome sequencing to study the core and pangenomes of soil and plant-associated prokaryotes.</title>
        <authorList>
            <person name="Whitman W."/>
        </authorList>
    </citation>
    <scope>NUCLEOTIDE SEQUENCE [LARGE SCALE GENOMIC DNA]</scope>
    <source>
        <strain evidence="1 2">JPY162</strain>
    </source>
</reference>
<protein>
    <submittedName>
        <fullName evidence="1">Uncharacterized protein</fullName>
    </submittedName>
</protein>
<name>A0A7W8LDU6_9BURK</name>
<evidence type="ECO:0000313" key="1">
    <source>
        <dbReference type="EMBL" id="MBB5404853.1"/>
    </source>
</evidence>
<proteinExistence type="predicted"/>
<dbReference type="Proteomes" id="UP000592820">
    <property type="component" value="Unassembled WGS sequence"/>
</dbReference>
<accession>A0A7W8LDU6</accession>
<sequence>MGRIARRTFLGVVYQKDNPHDALLFSPGAP</sequence>
<evidence type="ECO:0000313" key="2">
    <source>
        <dbReference type="Proteomes" id="UP000592820"/>
    </source>
</evidence>
<gene>
    <name evidence="1" type="ORF">HDG41_006949</name>
</gene>